<dbReference type="GeneID" id="54587707"/>
<evidence type="ECO:0000313" key="1">
    <source>
        <dbReference type="EMBL" id="KAF2246679.1"/>
    </source>
</evidence>
<name>A0A6A6I8Y6_9PLEO</name>
<sequence length="403" mass="45728">MFSLLKVLWARPGPKLDISFIYHPTRAQSRGYHCRSKGGVGIDRLNQMLEALVCDVLGLKKFWRSIQGIFVARDGSRGWVTYRSSTEDSDFSWHYSCKEFRVEDASGGLSVAFVEPKPTLVSLPRQTLNLISRLVTQGNNATVDIDIDRGTLTGVSPALLAVNRQLRTSAEPLFQDNHFRVKMTSDTCQTTFNGFEALRKWVCTRRSGSYPWAPQSLRHLTLILHFETDEAEKLADISIGITELVRVLGDVPQKDVNICFSLSRKLTGKDCKSTTTTTISLKALRLKALIALHQIARKYPYLKHHRCPDLWMNGLGKITDATRLFPTPVLRSTLYDIYKREKELSLLRRFGWRYSSAFESPVTQHCDGSLGNYLGYLRRVLCHPGVALDYNYWAKSYSVPPSQ</sequence>
<protein>
    <submittedName>
        <fullName evidence="1">Uncharacterized protein</fullName>
    </submittedName>
</protein>
<gene>
    <name evidence="1" type="ORF">BU26DRAFT_576565</name>
</gene>
<dbReference type="RefSeq" id="XP_033681683.1">
    <property type="nucleotide sequence ID" value="XM_033834377.1"/>
</dbReference>
<dbReference type="EMBL" id="ML987198">
    <property type="protein sequence ID" value="KAF2246679.1"/>
    <property type="molecule type" value="Genomic_DNA"/>
</dbReference>
<dbReference type="AlphaFoldDB" id="A0A6A6I8Y6"/>
<dbReference type="Proteomes" id="UP000800094">
    <property type="component" value="Unassembled WGS sequence"/>
</dbReference>
<accession>A0A6A6I8Y6</accession>
<dbReference type="OrthoDB" id="3673741at2759"/>
<proteinExistence type="predicted"/>
<evidence type="ECO:0000313" key="2">
    <source>
        <dbReference type="Proteomes" id="UP000800094"/>
    </source>
</evidence>
<organism evidence="1 2">
    <name type="scientific">Trematosphaeria pertusa</name>
    <dbReference type="NCBI Taxonomy" id="390896"/>
    <lineage>
        <taxon>Eukaryota</taxon>
        <taxon>Fungi</taxon>
        <taxon>Dikarya</taxon>
        <taxon>Ascomycota</taxon>
        <taxon>Pezizomycotina</taxon>
        <taxon>Dothideomycetes</taxon>
        <taxon>Pleosporomycetidae</taxon>
        <taxon>Pleosporales</taxon>
        <taxon>Massarineae</taxon>
        <taxon>Trematosphaeriaceae</taxon>
        <taxon>Trematosphaeria</taxon>
    </lineage>
</organism>
<keyword evidence="2" id="KW-1185">Reference proteome</keyword>
<reference evidence="1" key="1">
    <citation type="journal article" date="2020" name="Stud. Mycol.">
        <title>101 Dothideomycetes genomes: a test case for predicting lifestyles and emergence of pathogens.</title>
        <authorList>
            <person name="Haridas S."/>
            <person name="Albert R."/>
            <person name="Binder M."/>
            <person name="Bloem J."/>
            <person name="Labutti K."/>
            <person name="Salamov A."/>
            <person name="Andreopoulos B."/>
            <person name="Baker S."/>
            <person name="Barry K."/>
            <person name="Bills G."/>
            <person name="Bluhm B."/>
            <person name="Cannon C."/>
            <person name="Castanera R."/>
            <person name="Culley D."/>
            <person name="Daum C."/>
            <person name="Ezra D."/>
            <person name="Gonzalez J."/>
            <person name="Henrissat B."/>
            <person name="Kuo A."/>
            <person name="Liang C."/>
            <person name="Lipzen A."/>
            <person name="Lutzoni F."/>
            <person name="Magnuson J."/>
            <person name="Mondo S."/>
            <person name="Nolan M."/>
            <person name="Ohm R."/>
            <person name="Pangilinan J."/>
            <person name="Park H.-J."/>
            <person name="Ramirez L."/>
            <person name="Alfaro M."/>
            <person name="Sun H."/>
            <person name="Tritt A."/>
            <person name="Yoshinaga Y."/>
            <person name="Zwiers L.-H."/>
            <person name="Turgeon B."/>
            <person name="Goodwin S."/>
            <person name="Spatafora J."/>
            <person name="Crous P."/>
            <person name="Grigoriev I."/>
        </authorList>
    </citation>
    <scope>NUCLEOTIDE SEQUENCE</scope>
    <source>
        <strain evidence="1">CBS 122368</strain>
    </source>
</reference>